<evidence type="ECO:0000256" key="4">
    <source>
        <dbReference type="ARBA" id="ARBA00023125"/>
    </source>
</evidence>
<name>A0AA38F4Z7_TAXCH</name>
<dbReference type="InterPro" id="IPR001005">
    <property type="entry name" value="SANT/Myb"/>
</dbReference>
<evidence type="ECO:0008006" key="11">
    <source>
        <dbReference type="Google" id="ProtNLM"/>
    </source>
</evidence>
<evidence type="ECO:0000256" key="1">
    <source>
        <dbReference type="ARBA" id="ARBA00004123"/>
    </source>
</evidence>
<evidence type="ECO:0000256" key="6">
    <source>
        <dbReference type="ARBA" id="ARBA00023242"/>
    </source>
</evidence>
<dbReference type="Gene3D" id="1.10.10.60">
    <property type="entry name" value="Homeodomain-like"/>
    <property type="match status" value="1"/>
</dbReference>
<feature type="non-terminal residue" evidence="9">
    <location>
        <position position="142"/>
    </location>
</feature>
<accession>A0AA38F4Z7</accession>
<dbReference type="Proteomes" id="UP000824469">
    <property type="component" value="Unassembled WGS sequence"/>
</dbReference>
<reference evidence="9 10" key="1">
    <citation type="journal article" date="2021" name="Nat. Plants">
        <title>The Taxus genome provides insights into paclitaxel biosynthesis.</title>
        <authorList>
            <person name="Xiong X."/>
            <person name="Gou J."/>
            <person name="Liao Q."/>
            <person name="Li Y."/>
            <person name="Zhou Q."/>
            <person name="Bi G."/>
            <person name="Li C."/>
            <person name="Du R."/>
            <person name="Wang X."/>
            <person name="Sun T."/>
            <person name="Guo L."/>
            <person name="Liang H."/>
            <person name="Lu P."/>
            <person name="Wu Y."/>
            <person name="Zhang Z."/>
            <person name="Ro D.K."/>
            <person name="Shang Y."/>
            <person name="Huang S."/>
            <person name="Yan J."/>
        </authorList>
    </citation>
    <scope>NUCLEOTIDE SEQUENCE [LARGE SCALE GENOMIC DNA]</scope>
    <source>
        <strain evidence="9">Ta-2019</strain>
    </source>
</reference>
<dbReference type="PROSITE" id="PS51294">
    <property type="entry name" value="HTH_MYB"/>
    <property type="match status" value="1"/>
</dbReference>
<evidence type="ECO:0000256" key="2">
    <source>
        <dbReference type="ARBA" id="ARBA00022737"/>
    </source>
</evidence>
<dbReference type="InterPro" id="IPR009057">
    <property type="entry name" value="Homeodomain-like_sf"/>
</dbReference>
<feature type="domain" description="Myb-like" evidence="7">
    <location>
        <begin position="16"/>
        <end position="66"/>
    </location>
</feature>
<gene>
    <name evidence="9" type="ORF">KI387_033358</name>
</gene>
<sequence length="142" mass="16298">ILQEKEMGRHHVCCHKQKLKKGLWSLEEDEKLMRYITKYGHGRWSYVPNLAGRTDNEIKNFWNSCIKKKLKEKGIDPSTYKSISEVAGAYEDKSVDNQQASSKAEELGVNQDDRVRINPTVINSNALLDNEIFGLNSFSHKS</sequence>
<dbReference type="SUPFAM" id="SSF46689">
    <property type="entry name" value="Homeodomain-like"/>
    <property type="match status" value="1"/>
</dbReference>
<dbReference type="GO" id="GO:0005634">
    <property type="term" value="C:nucleus"/>
    <property type="evidence" value="ECO:0007669"/>
    <property type="project" value="UniProtKB-SubCell"/>
</dbReference>
<dbReference type="SMART" id="SM00717">
    <property type="entry name" value="SANT"/>
    <property type="match status" value="1"/>
</dbReference>
<evidence type="ECO:0000313" key="10">
    <source>
        <dbReference type="Proteomes" id="UP000824469"/>
    </source>
</evidence>
<proteinExistence type="predicted"/>
<dbReference type="Pfam" id="PF00249">
    <property type="entry name" value="Myb_DNA-binding"/>
    <property type="match status" value="1"/>
</dbReference>
<comment type="caution">
    <text evidence="9">The sequence shown here is derived from an EMBL/GenBank/DDBJ whole genome shotgun (WGS) entry which is preliminary data.</text>
</comment>
<dbReference type="GO" id="GO:0003677">
    <property type="term" value="F:DNA binding"/>
    <property type="evidence" value="ECO:0007669"/>
    <property type="project" value="UniProtKB-KW"/>
</dbReference>
<dbReference type="PROSITE" id="PS50090">
    <property type="entry name" value="MYB_LIKE"/>
    <property type="match status" value="1"/>
</dbReference>
<feature type="non-terminal residue" evidence="9">
    <location>
        <position position="1"/>
    </location>
</feature>
<keyword evidence="6" id="KW-0539">Nucleus</keyword>
<dbReference type="OMA" id="HNANKRV"/>
<protein>
    <recommendedName>
        <fullName evidence="11">MYB transcription factor</fullName>
    </recommendedName>
</protein>
<evidence type="ECO:0000256" key="5">
    <source>
        <dbReference type="ARBA" id="ARBA00023163"/>
    </source>
</evidence>
<keyword evidence="5" id="KW-0804">Transcription</keyword>
<dbReference type="CDD" id="cd00167">
    <property type="entry name" value="SANT"/>
    <property type="match status" value="1"/>
</dbReference>
<comment type="subcellular location">
    <subcellularLocation>
        <location evidence="1">Nucleus</location>
    </subcellularLocation>
</comment>
<dbReference type="AlphaFoldDB" id="A0AA38F4Z7"/>
<evidence type="ECO:0000256" key="3">
    <source>
        <dbReference type="ARBA" id="ARBA00023015"/>
    </source>
</evidence>
<organism evidence="9 10">
    <name type="scientific">Taxus chinensis</name>
    <name type="common">Chinese yew</name>
    <name type="synonym">Taxus wallichiana var. chinensis</name>
    <dbReference type="NCBI Taxonomy" id="29808"/>
    <lineage>
        <taxon>Eukaryota</taxon>
        <taxon>Viridiplantae</taxon>
        <taxon>Streptophyta</taxon>
        <taxon>Embryophyta</taxon>
        <taxon>Tracheophyta</taxon>
        <taxon>Spermatophyta</taxon>
        <taxon>Pinopsida</taxon>
        <taxon>Pinidae</taxon>
        <taxon>Conifers II</taxon>
        <taxon>Cupressales</taxon>
        <taxon>Taxaceae</taxon>
        <taxon>Taxus</taxon>
    </lineage>
</organism>
<evidence type="ECO:0000313" key="9">
    <source>
        <dbReference type="EMBL" id="KAH9289241.1"/>
    </source>
</evidence>
<keyword evidence="10" id="KW-1185">Reference proteome</keyword>
<evidence type="ECO:0000259" key="8">
    <source>
        <dbReference type="PROSITE" id="PS51294"/>
    </source>
</evidence>
<feature type="domain" description="HTH myb-type" evidence="8">
    <location>
        <begin position="16"/>
        <end position="70"/>
    </location>
</feature>
<dbReference type="InterPro" id="IPR017930">
    <property type="entry name" value="Myb_dom"/>
</dbReference>
<dbReference type="InterPro" id="IPR051953">
    <property type="entry name" value="Plant_SW-associated_TFs"/>
</dbReference>
<evidence type="ECO:0000259" key="7">
    <source>
        <dbReference type="PROSITE" id="PS50090"/>
    </source>
</evidence>
<keyword evidence="4" id="KW-0238">DNA-binding</keyword>
<dbReference type="PANTHER" id="PTHR47997">
    <property type="entry name" value="MYB DOMAIN PROTEIN 55"/>
    <property type="match status" value="1"/>
</dbReference>
<keyword evidence="2" id="KW-0677">Repeat</keyword>
<keyword evidence="3" id="KW-0805">Transcription regulation</keyword>
<dbReference type="EMBL" id="JAHRHJ020003813">
    <property type="protein sequence ID" value="KAH9289241.1"/>
    <property type="molecule type" value="Genomic_DNA"/>
</dbReference>